<dbReference type="SUPFAM" id="SSF53850">
    <property type="entry name" value="Periplasmic binding protein-like II"/>
    <property type="match status" value="1"/>
</dbReference>
<reference evidence="1" key="1">
    <citation type="submission" date="2016-07" db="EMBL/GenBank/DDBJ databases">
        <title>Microvirga ossetica sp. nov. a new species of rhizobia isolated from root nodules of the legume species Vicia alpestris Steven originated from North Ossetia region in the Caucasus.</title>
        <authorList>
            <person name="Safronova V.I."/>
            <person name="Kuznetsova I.G."/>
            <person name="Sazanova A.L."/>
            <person name="Belimov A."/>
            <person name="Andronov E."/>
            <person name="Osledkin Y.S."/>
            <person name="Onishchuk O.P."/>
            <person name="Kurchak O.N."/>
            <person name="Shaposhnikov A.I."/>
            <person name="Willems A."/>
            <person name="Tikhonovich I.A."/>
        </authorList>
    </citation>
    <scope>NUCLEOTIDE SEQUENCE [LARGE SCALE GENOMIC DNA]</scope>
    <source>
        <strain evidence="1">V5/3M</strain>
    </source>
</reference>
<sequence>MERPGPSRREVVSGVLALCTVAGVPPAVAAGDELRFGLTPVFLTSDLELLDRLRSYLEHATGFPVRLVTRRTYQEITSLLLSGQLDAAWICGFPFVANRSRLALVAVPVWQGKPLYRSYLITGRDREAASLDDLRGDVHAFSDPDSNSGWLVTATALAGKGQSPERFFGRTIFTYGHRNVVRAVASGLAMSGSVDGYVYEVLRETEPDLVAPTKVIHRSELLGFPPVASAVGAAEDRRIRNLQAALVAMADHPDGRAVLGLLRLDGFRVEEPSLYDTIAAEVAVVRGGAG</sequence>
<dbReference type="PANTHER" id="PTHR35841:SF1">
    <property type="entry name" value="PHOSPHONATES-BINDING PERIPLASMIC PROTEIN"/>
    <property type="match status" value="1"/>
</dbReference>
<dbReference type="CDD" id="cd13571">
    <property type="entry name" value="PBP2_PnhD_1"/>
    <property type="match status" value="1"/>
</dbReference>
<dbReference type="EMBL" id="CP016616">
    <property type="protein sequence ID" value="ANY81273.1"/>
    <property type="molecule type" value="Genomic_DNA"/>
</dbReference>
<evidence type="ECO:0000313" key="1">
    <source>
        <dbReference type="EMBL" id="ANY81273.1"/>
    </source>
</evidence>
<dbReference type="OrthoDB" id="9802896at2"/>
<name>A0A1B2EMR0_9HYPH</name>
<dbReference type="AlphaFoldDB" id="A0A1B2EMR0"/>
<protein>
    <submittedName>
        <fullName evidence="1">Phosphonate ABC transporter substrate-binding protein</fullName>
    </submittedName>
</protein>
<proteinExistence type="predicted"/>
<dbReference type="RefSeq" id="WP_099512336.1">
    <property type="nucleotide sequence ID" value="NZ_CP016616.1"/>
</dbReference>
<dbReference type="PANTHER" id="PTHR35841">
    <property type="entry name" value="PHOSPHONATES-BINDING PERIPLASMIC PROTEIN"/>
    <property type="match status" value="1"/>
</dbReference>
<dbReference type="Gene3D" id="3.40.190.10">
    <property type="entry name" value="Periplasmic binding protein-like II"/>
    <property type="match status" value="2"/>
</dbReference>
<accession>A0A1B2EMR0</accession>
<dbReference type="KEGG" id="moc:BB934_26175"/>
<gene>
    <name evidence="1" type="ORF">BB934_26175</name>
</gene>
<dbReference type="Pfam" id="PF12974">
    <property type="entry name" value="Phosphonate-bd"/>
    <property type="match status" value="1"/>
</dbReference>
<organism evidence="1">
    <name type="scientific">Microvirga ossetica</name>
    <dbReference type="NCBI Taxonomy" id="1882682"/>
    <lineage>
        <taxon>Bacteria</taxon>
        <taxon>Pseudomonadati</taxon>
        <taxon>Pseudomonadota</taxon>
        <taxon>Alphaproteobacteria</taxon>
        <taxon>Hyphomicrobiales</taxon>
        <taxon>Methylobacteriaceae</taxon>
        <taxon>Microvirga</taxon>
    </lineage>
</organism>